<evidence type="ECO:0000256" key="1">
    <source>
        <dbReference type="SAM" id="MobiDB-lite"/>
    </source>
</evidence>
<protein>
    <submittedName>
        <fullName evidence="2">Uncharacterized protein</fullName>
    </submittedName>
</protein>
<dbReference type="Proteomes" id="UP001585018">
    <property type="component" value="Unassembled WGS sequence"/>
</dbReference>
<evidence type="ECO:0000313" key="2">
    <source>
        <dbReference type="EMBL" id="MFB8753966.1"/>
    </source>
</evidence>
<comment type="caution">
    <text evidence="2">The sequence shown here is derived from an EMBL/GenBank/DDBJ whole genome shotgun (WGS) entry which is preliminary data.</text>
</comment>
<reference evidence="2 3" key="1">
    <citation type="submission" date="2024-01" db="EMBL/GenBank/DDBJ databases">
        <title>Genome mining of biosynthetic gene clusters to explore secondary metabolites of Streptomyces sp.</title>
        <authorList>
            <person name="Baig A."/>
            <person name="Ajitkumar Shintre N."/>
            <person name="Kumar H."/>
            <person name="Anbarasu A."/>
            <person name="Ramaiah S."/>
        </authorList>
    </citation>
    <scope>NUCLEOTIDE SEQUENCE [LARGE SCALE GENOMIC DNA]</scope>
    <source>
        <strain evidence="2 3">A03</strain>
    </source>
</reference>
<sequence>MTNEQRDQQPQAPAVPQQDSARREFTKKGALAVMGGVVSAAARFGTEAVLGALFRDDS</sequence>
<feature type="region of interest" description="Disordered" evidence="1">
    <location>
        <begin position="1"/>
        <end position="23"/>
    </location>
</feature>
<name>A0ABV5DN54_9ACTN</name>
<dbReference type="EMBL" id="JAYMRR010000037">
    <property type="protein sequence ID" value="MFB8753966.1"/>
    <property type="molecule type" value="Genomic_DNA"/>
</dbReference>
<proteinExistence type="predicted"/>
<organism evidence="2 3">
    <name type="scientific">Streptomyces parvulus</name>
    <dbReference type="NCBI Taxonomy" id="146923"/>
    <lineage>
        <taxon>Bacteria</taxon>
        <taxon>Bacillati</taxon>
        <taxon>Actinomycetota</taxon>
        <taxon>Actinomycetes</taxon>
        <taxon>Kitasatosporales</taxon>
        <taxon>Streptomycetaceae</taxon>
        <taxon>Streptomyces</taxon>
    </lineage>
</organism>
<gene>
    <name evidence="2" type="ORF">VSS30_34650</name>
</gene>
<keyword evidence="3" id="KW-1185">Reference proteome</keyword>
<feature type="compositionally biased region" description="Low complexity" evidence="1">
    <location>
        <begin position="8"/>
        <end position="18"/>
    </location>
</feature>
<evidence type="ECO:0000313" key="3">
    <source>
        <dbReference type="Proteomes" id="UP001585018"/>
    </source>
</evidence>
<accession>A0ABV5DN54</accession>
<dbReference type="RefSeq" id="WP_376720194.1">
    <property type="nucleotide sequence ID" value="NZ_JAYMRR010000037.1"/>
</dbReference>